<gene>
    <name evidence="8" type="primary">aroE</name>
    <name evidence="11" type="ORF">C5689_12690</name>
</gene>
<protein>
    <recommendedName>
        <fullName evidence="2 8">Shikimate dehydrogenase (NADP(+))</fullName>
        <shortName evidence="8">SDH</shortName>
        <ecNumber evidence="2 8">1.1.1.25</ecNumber>
    </recommendedName>
</protein>
<dbReference type="EMBL" id="PUIV01000020">
    <property type="protein sequence ID" value="PWB93479.1"/>
    <property type="molecule type" value="Genomic_DNA"/>
</dbReference>
<keyword evidence="5 8" id="KW-0560">Oxidoreductase</keyword>
<dbReference type="InterPro" id="IPR006151">
    <property type="entry name" value="Shikm_DH/Glu-tRNA_Rdtase"/>
</dbReference>
<name>A0A2U1SPE0_METSR</name>
<feature type="binding site" evidence="8">
    <location>
        <begin position="20"/>
        <end position="22"/>
    </location>
    <ligand>
        <name>shikimate</name>
        <dbReference type="ChEBI" id="CHEBI:36208"/>
    </ligand>
</feature>
<evidence type="ECO:0000256" key="4">
    <source>
        <dbReference type="ARBA" id="ARBA00022857"/>
    </source>
</evidence>
<accession>A0A2U1SPE0</accession>
<dbReference type="InterPro" id="IPR046346">
    <property type="entry name" value="Aminoacid_DH-like_N_sf"/>
</dbReference>
<evidence type="ECO:0000256" key="1">
    <source>
        <dbReference type="ARBA" id="ARBA00004871"/>
    </source>
</evidence>
<feature type="domain" description="Shikimate dehydrogenase substrate binding N-terminal" evidence="10">
    <location>
        <begin position="12"/>
        <end position="94"/>
    </location>
</feature>
<comment type="function">
    <text evidence="8">Involved in the biosynthesis of the chorismate, which leads to the biosynthesis of aromatic amino acids. Catalyzes the reversible NADPH linked reduction of 3-dehydroshikimate (DHSA) to yield shikimate (SA).</text>
</comment>
<feature type="binding site" evidence="8">
    <location>
        <position position="253"/>
    </location>
    <ligand>
        <name>shikimate</name>
        <dbReference type="ChEBI" id="CHEBI:36208"/>
    </ligand>
</feature>
<comment type="catalytic activity">
    <reaction evidence="7 8">
        <text>shikimate + NADP(+) = 3-dehydroshikimate + NADPH + H(+)</text>
        <dbReference type="Rhea" id="RHEA:17737"/>
        <dbReference type="ChEBI" id="CHEBI:15378"/>
        <dbReference type="ChEBI" id="CHEBI:16630"/>
        <dbReference type="ChEBI" id="CHEBI:36208"/>
        <dbReference type="ChEBI" id="CHEBI:57783"/>
        <dbReference type="ChEBI" id="CHEBI:58349"/>
        <dbReference type="EC" id="1.1.1.25"/>
    </reaction>
</comment>
<dbReference type="SUPFAM" id="SSF53223">
    <property type="entry name" value="Aminoacid dehydrogenase-like, N-terminal domain"/>
    <property type="match status" value="1"/>
</dbReference>
<dbReference type="InterPro" id="IPR011342">
    <property type="entry name" value="Shikimate_DH"/>
</dbReference>
<evidence type="ECO:0000313" key="12">
    <source>
        <dbReference type="Proteomes" id="UP000245137"/>
    </source>
</evidence>
<reference evidence="11 12" key="1">
    <citation type="journal article" date="2018" name="Appl. Microbiol. Biotechnol.">
        <title>Co-cultivation of the strictly anaerobic methanogen Methanosarcina barkeri with aerobic methanotrophs in an oxygen-limited membrane bioreactor.</title>
        <authorList>
            <person name="In 't Zandt M.H."/>
            <person name="van den Bosch T.J.M."/>
            <person name="Rijkers R."/>
            <person name="van Kessel M.A.H.J."/>
            <person name="Jetten M.S.M."/>
            <person name="Welte C.U."/>
        </authorList>
    </citation>
    <scope>NUCLEOTIDE SEQUENCE [LARGE SCALE GENOMIC DNA]</scope>
    <source>
        <strain evidence="11 12">DSM 17706</strain>
    </source>
</reference>
<dbReference type="Pfam" id="PF08501">
    <property type="entry name" value="Shikimate_dh_N"/>
    <property type="match status" value="1"/>
</dbReference>
<proteinExistence type="inferred from homology"/>
<dbReference type="RefSeq" id="WP_108917644.1">
    <property type="nucleotide sequence ID" value="NZ_BGJY01000019.1"/>
</dbReference>
<feature type="domain" description="Quinate/shikimate 5-dehydrogenase/glutamyl-tRNA reductase" evidence="9">
    <location>
        <begin position="130"/>
        <end position="197"/>
    </location>
</feature>
<evidence type="ECO:0000313" key="11">
    <source>
        <dbReference type="EMBL" id="PWB93479.1"/>
    </source>
</evidence>
<feature type="binding site" evidence="8">
    <location>
        <position position="108"/>
    </location>
    <ligand>
        <name>shikimate</name>
        <dbReference type="ChEBI" id="CHEBI:36208"/>
    </ligand>
</feature>
<comment type="similarity">
    <text evidence="8">Belongs to the shikimate dehydrogenase family.</text>
</comment>
<organism evidence="11 12">
    <name type="scientific">Methylosinus sporium</name>
    <dbReference type="NCBI Taxonomy" id="428"/>
    <lineage>
        <taxon>Bacteria</taxon>
        <taxon>Pseudomonadati</taxon>
        <taxon>Pseudomonadota</taxon>
        <taxon>Alphaproteobacteria</taxon>
        <taxon>Hyphomicrobiales</taxon>
        <taxon>Methylocystaceae</taxon>
        <taxon>Methylosinus</taxon>
    </lineage>
</organism>
<dbReference type="Proteomes" id="UP000245137">
    <property type="component" value="Unassembled WGS sequence"/>
</dbReference>
<evidence type="ECO:0000259" key="10">
    <source>
        <dbReference type="Pfam" id="PF08501"/>
    </source>
</evidence>
<evidence type="ECO:0000256" key="2">
    <source>
        <dbReference type="ARBA" id="ARBA00012962"/>
    </source>
</evidence>
<keyword evidence="12" id="KW-1185">Reference proteome</keyword>
<dbReference type="OrthoDB" id="9792692at2"/>
<dbReference type="InterPro" id="IPR022893">
    <property type="entry name" value="Shikimate_DH_fam"/>
</dbReference>
<dbReference type="SUPFAM" id="SSF51735">
    <property type="entry name" value="NAD(P)-binding Rossmann-fold domains"/>
    <property type="match status" value="1"/>
</dbReference>
<keyword evidence="6 8" id="KW-0057">Aromatic amino acid biosynthesis</keyword>
<feature type="binding site" evidence="8">
    <location>
        <position position="223"/>
    </location>
    <ligand>
        <name>NADP(+)</name>
        <dbReference type="ChEBI" id="CHEBI:58349"/>
    </ligand>
</feature>
<dbReference type="PANTHER" id="PTHR21089:SF1">
    <property type="entry name" value="BIFUNCTIONAL 3-DEHYDROQUINATE DEHYDRATASE_SHIKIMATE DEHYDROGENASE, CHLOROPLASTIC"/>
    <property type="match status" value="1"/>
</dbReference>
<dbReference type="GO" id="GO:0019632">
    <property type="term" value="P:shikimate metabolic process"/>
    <property type="evidence" value="ECO:0007669"/>
    <property type="project" value="InterPro"/>
</dbReference>
<dbReference type="AlphaFoldDB" id="A0A2U1SPE0"/>
<dbReference type="PANTHER" id="PTHR21089">
    <property type="entry name" value="SHIKIMATE DEHYDROGENASE"/>
    <property type="match status" value="1"/>
</dbReference>
<feature type="binding site" evidence="8">
    <location>
        <begin position="158"/>
        <end position="163"/>
    </location>
    <ligand>
        <name>NADP(+)</name>
        <dbReference type="ChEBI" id="CHEBI:58349"/>
    </ligand>
</feature>
<evidence type="ECO:0000256" key="6">
    <source>
        <dbReference type="ARBA" id="ARBA00023141"/>
    </source>
</evidence>
<dbReference type="GO" id="GO:0008652">
    <property type="term" value="P:amino acid biosynthetic process"/>
    <property type="evidence" value="ECO:0007669"/>
    <property type="project" value="UniProtKB-KW"/>
</dbReference>
<dbReference type="CDD" id="cd01065">
    <property type="entry name" value="NAD_bind_Shikimate_DH"/>
    <property type="match status" value="1"/>
</dbReference>
<evidence type="ECO:0000256" key="7">
    <source>
        <dbReference type="ARBA" id="ARBA00049442"/>
    </source>
</evidence>
<evidence type="ECO:0000256" key="8">
    <source>
        <dbReference type="HAMAP-Rule" id="MF_00222"/>
    </source>
</evidence>
<dbReference type="HAMAP" id="MF_00222">
    <property type="entry name" value="Shikimate_DH_AroE"/>
    <property type="match status" value="1"/>
</dbReference>
<dbReference type="GO" id="GO:0009423">
    <property type="term" value="P:chorismate biosynthetic process"/>
    <property type="evidence" value="ECO:0007669"/>
    <property type="project" value="UniProtKB-UniRule"/>
</dbReference>
<evidence type="ECO:0000259" key="9">
    <source>
        <dbReference type="Pfam" id="PF01488"/>
    </source>
</evidence>
<feature type="binding site" evidence="8">
    <location>
        <position position="246"/>
    </location>
    <ligand>
        <name>NADP(+)</name>
        <dbReference type="ChEBI" id="CHEBI:58349"/>
    </ligand>
</feature>
<keyword evidence="4 8" id="KW-0521">NADP</keyword>
<evidence type="ECO:0000256" key="5">
    <source>
        <dbReference type="ARBA" id="ARBA00023002"/>
    </source>
</evidence>
<comment type="caution">
    <text evidence="8">Lacks conserved residue(s) required for the propagation of feature annotation.</text>
</comment>
<feature type="binding site" evidence="8">
    <location>
        <begin position="134"/>
        <end position="138"/>
    </location>
    <ligand>
        <name>NADP(+)</name>
        <dbReference type="ChEBI" id="CHEBI:58349"/>
    </ligand>
</feature>
<dbReference type="InterPro" id="IPR013708">
    <property type="entry name" value="Shikimate_DH-bd_N"/>
</dbReference>
<feature type="binding site" evidence="8">
    <location>
        <position position="92"/>
    </location>
    <ligand>
        <name>shikimate</name>
        <dbReference type="ChEBI" id="CHEBI:36208"/>
    </ligand>
</feature>
<sequence length="280" mass="29492">MHGQDRFLLAGVMGWPISHSRSPKIHNYWLERYGLAGAYVPLAIEPGRLEAALRALPSLNFSGCNLTIPHKEAALSVVDALDAGAERIGAVNCVVVEEDGTLVGRNYDGFGFTASLRAAAPMWRADAGPAVVIGAGGAARAVIAGLIDAGAAEVRLFNRTLERAQKIAADFGAPVSAFRWEERAEGLAGAGLLVNTTNQGMVGEPPLDLTLDRLPAAALVSDIVYAPLETPLLAAARARGNVAVDGLGMLIHQARPAFRDWFGVMPEATPELRALIEATL</sequence>
<feature type="binding site" evidence="8">
    <location>
        <position position="67"/>
    </location>
    <ligand>
        <name>shikimate</name>
        <dbReference type="ChEBI" id="CHEBI:36208"/>
    </ligand>
</feature>
<comment type="caution">
    <text evidence="11">The sequence shown here is derived from an EMBL/GenBank/DDBJ whole genome shotgun (WGS) entry which is preliminary data.</text>
</comment>
<comment type="subunit">
    <text evidence="8">Homodimer.</text>
</comment>
<dbReference type="EC" id="1.1.1.25" evidence="2 8"/>
<dbReference type="GO" id="GO:0050661">
    <property type="term" value="F:NADP binding"/>
    <property type="evidence" value="ECO:0007669"/>
    <property type="project" value="InterPro"/>
</dbReference>
<keyword evidence="3 8" id="KW-0028">Amino-acid biosynthesis</keyword>
<dbReference type="NCBIfam" id="NF001312">
    <property type="entry name" value="PRK00258.1-4"/>
    <property type="match status" value="1"/>
</dbReference>
<feature type="active site" description="Proton acceptor" evidence="8">
    <location>
        <position position="71"/>
    </location>
</feature>
<dbReference type="NCBIfam" id="TIGR00507">
    <property type="entry name" value="aroE"/>
    <property type="match status" value="1"/>
</dbReference>
<dbReference type="GO" id="GO:0004764">
    <property type="term" value="F:shikimate 3-dehydrogenase (NADP+) activity"/>
    <property type="evidence" value="ECO:0007669"/>
    <property type="project" value="UniProtKB-UniRule"/>
</dbReference>
<dbReference type="Gene3D" id="3.40.50.720">
    <property type="entry name" value="NAD(P)-binding Rossmann-like Domain"/>
    <property type="match status" value="1"/>
</dbReference>
<dbReference type="GO" id="GO:0009073">
    <property type="term" value="P:aromatic amino acid family biosynthetic process"/>
    <property type="evidence" value="ECO:0007669"/>
    <property type="project" value="UniProtKB-KW"/>
</dbReference>
<feature type="binding site" evidence="8">
    <location>
        <position position="225"/>
    </location>
    <ligand>
        <name>shikimate</name>
        <dbReference type="ChEBI" id="CHEBI:36208"/>
    </ligand>
</feature>
<dbReference type="Pfam" id="PF01488">
    <property type="entry name" value="Shikimate_DH"/>
    <property type="match status" value="1"/>
</dbReference>
<comment type="pathway">
    <text evidence="1 8">Metabolic intermediate biosynthesis; chorismate biosynthesis; chorismate from D-erythrose 4-phosphate and phosphoenolpyruvate: step 4/7.</text>
</comment>
<evidence type="ECO:0000256" key="3">
    <source>
        <dbReference type="ARBA" id="ARBA00022605"/>
    </source>
</evidence>
<dbReference type="UniPathway" id="UPA00053">
    <property type="reaction ID" value="UER00087"/>
</dbReference>
<dbReference type="Gene3D" id="3.40.50.10860">
    <property type="entry name" value="Leucine Dehydrogenase, chain A, domain 1"/>
    <property type="match status" value="1"/>
</dbReference>
<dbReference type="GO" id="GO:0005829">
    <property type="term" value="C:cytosol"/>
    <property type="evidence" value="ECO:0007669"/>
    <property type="project" value="TreeGrafter"/>
</dbReference>
<dbReference type="InterPro" id="IPR036291">
    <property type="entry name" value="NAD(P)-bd_dom_sf"/>
</dbReference>